<keyword evidence="3" id="KW-1185">Reference proteome</keyword>
<accession>A0ABQ8FTV0</accession>
<dbReference type="EMBL" id="JAGTJR010000056">
    <property type="protein sequence ID" value="KAH7026782.1"/>
    <property type="molecule type" value="Genomic_DNA"/>
</dbReference>
<feature type="region of interest" description="Disordered" evidence="1">
    <location>
        <begin position="72"/>
        <end position="174"/>
    </location>
</feature>
<reference evidence="2 3" key="1">
    <citation type="journal article" date="2021" name="Nat. Commun.">
        <title>Genetic determinants of endophytism in the Arabidopsis root mycobiome.</title>
        <authorList>
            <person name="Mesny F."/>
            <person name="Miyauchi S."/>
            <person name="Thiergart T."/>
            <person name="Pickel B."/>
            <person name="Atanasova L."/>
            <person name="Karlsson M."/>
            <person name="Huettel B."/>
            <person name="Barry K.W."/>
            <person name="Haridas S."/>
            <person name="Chen C."/>
            <person name="Bauer D."/>
            <person name="Andreopoulos W."/>
            <person name="Pangilinan J."/>
            <person name="LaButti K."/>
            <person name="Riley R."/>
            <person name="Lipzen A."/>
            <person name="Clum A."/>
            <person name="Drula E."/>
            <person name="Henrissat B."/>
            <person name="Kohler A."/>
            <person name="Grigoriev I.V."/>
            <person name="Martin F.M."/>
            <person name="Hacquard S."/>
        </authorList>
    </citation>
    <scope>NUCLEOTIDE SEQUENCE [LARGE SCALE GENOMIC DNA]</scope>
    <source>
        <strain evidence="2 3">MPI-SDFR-AT-0080</strain>
    </source>
</reference>
<dbReference type="Proteomes" id="UP000774617">
    <property type="component" value="Unassembled WGS sequence"/>
</dbReference>
<feature type="compositionally biased region" description="Polar residues" evidence="1">
    <location>
        <begin position="142"/>
        <end position="155"/>
    </location>
</feature>
<feature type="compositionally biased region" description="Low complexity" evidence="1">
    <location>
        <begin position="85"/>
        <end position="95"/>
    </location>
</feature>
<protein>
    <submittedName>
        <fullName evidence="2">Uncharacterized protein</fullName>
    </submittedName>
</protein>
<name>A0ABQ8FTV0_9PEZI</name>
<gene>
    <name evidence="2" type="ORF">B0J12DRAFT_363036</name>
</gene>
<proteinExistence type="predicted"/>
<evidence type="ECO:0000313" key="3">
    <source>
        <dbReference type="Proteomes" id="UP000774617"/>
    </source>
</evidence>
<organism evidence="2 3">
    <name type="scientific">Macrophomina phaseolina</name>
    <dbReference type="NCBI Taxonomy" id="35725"/>
    <lineage>
        <taxon>Eukaryota</taxon>
        <taxon>Fungi</taxon>
        <taxon>Dikarya</taxon>
        <taxon>Ascomycota</taxon>
        <taxon>Pezizomycotina</taxon>
        <taxon>Dothideomycetes</taxon>
        <taxon>Dothideomycetes incertae sedis</taxon>
        <taxon>Botryosphaeriales</taxon>
        <taxon>Botryosphaeriaceae</taxon>
        <taxon>Macrophomina</taxon>
    </lineage>
</organism>
<evidence type="ECO:0000313" key="2">
    <source>
        <dbReference type="EMBL" id="KAH7026782.1"/>
    </source>
</evidence>
<evidence type="ECO:0000256" key="1">
    <source>
        <dbReference type="SAM" id="MobiDB-lite"/>
    </source>
</evidence>
<feature type="compositionally biased region" description="Basic and acidic residues" evidence="1">
    <location>
        <begin position="113"/>
        <end position="133"/>
    </location>
</feature>
<feature type="region of interest" description="Disordered" evidence="1">
    <location>
        <begin position="1"/>
        <end position="37"/>
    </location>
</feature>
<comment type="caution">
    <text evidence="2">The sequence shown here is derived from an EMBL/GenBank/DDBJ whole genome shotgun (WGS) entry which is preliminary data.</text>
</comment>
<sequence>MRKPPDVRLPGSQPGPTLALSSQPMWTRPRRTTGHPWACTGSEIAGNAATAQGNLFSENLLRLTCCRPLGAKPVKASRPPTAKTLLRLNPENPLRPLRESRSGMQTGDSAEGLDWRGARDLARCDRPARRDGNTGKLWGRETQANFDGPQRTSSGRVGDSMEGLNRHGARNLRR</sequence>